<keyword evidence="2" id="KW-0812">Transmembrane</keyword>
<evidence type="ECO:0000256" key="1">
    <source>
        <dbReference type="SAM" id="MobiDB-lite"/>
    </source>
</evidence>
<gene>
    <name evidence="3" type="ORF">B0T20DRAFT_246378</name>
</gene>
<accession>A0AAE0PBM5</accession>
<dbReference type="Proteomes" id="UP001281003">
    <property type="component" value="Unassembled WGS sequence"/>
</dbReference>
<reference evidence="3" key="2">
    <citation type="submission" date="2023-07" db="EMBL/GenBank/DDBJ databases">
        <authorList>
            <consortium name="Lawrence Berkeley National Laboratory"/>
            <person name="Haridas S."/>
            <person name="Hensen N."/>
            <person name="Bonometti L."/>
            <person name="Westerberg I."/>
            <person name="Brannstrom I.O."/>
            <person name="Guillou S."/>
            <person name="Cros-Aarteil S."/>
            <person name="Calhoun S."/>
            <person name="Kuo A."/>
            <person name="Mondo S."/>
            <person name="Pangilinan J."/>
            <person name="Riley R."/>
            <person name="LaButti K."/>
            <person name="Andreopoulos B."/>
            <person name="Lipzen A."/>
            <person name="Chen C."/>
            <person name="Yanf M."/>
            <person name="Daum C."/>
            <person name="Ng V."/>
            <person name="Clum A."/>
            <person name="Steindorff A."/>
            <person name="Ohm R."/>
            <person name="Martin F."/>
            <person name="Silar P."/>
            <person name="Natvig D."/>
            <person name="Lalanne C."/>
            <person name="Gautier V."/>
            <person name="Ament-velasquez S.L."/>
            <person name="Kruys A."/>
            <person name="Hutchinson M.I."/>
            <person name="Powell A.J."/>
            <person name="Barry K."/>
            <person name="Miller A.N."/>
            <person name="Grigoriev I.V."/>
            <person name="Debuchy R."/>
            <person name="Gladieux P."/>
            <person name="Thoren M.H."/>
            <person name="Johannesson H."/>
        </authorList>
    </citation>
    <scope>NUCLEOTIDE SEQUENCE</scope>
    <source>
        <strain evidence="3">FGSC 1904</strain>
    </source>
</reference>
<evidence type="ECO:0000256" key="2">
    <source>
        <dbReference type="SAM" id="Phobius"/>
    </source>
</evidence>
<feature type="region of interest" description="Disordered" evidence="1">
    <location>
        <begin position="307"/>
        <end position="333"/>
    </location>
</feature>
<evidence type="ECO:0000313" key="4">
    <source>
        <dbReference type="Proteomes" id="UP001281003"/>
    </source>
</evidence>
<feature type="region of interest" description="Disordered" evidence="1">
    <location>
        <begin position="131"/>
        <end position="178"/>
    </location>
</feature>
<feature type="compositionally biased region" description="Basic and acidic residues" evidence="1">
    <location>
        <begin position="314"/>
        <end position="333"/>
    </location>
</feature>
<dbReference type="EMBL" id="JAUTDP010000008">
    <property type="protein sequence ID" value="KAK3396972.1"/>
    <property type="molecule type" value="Genomic_DNA"/>
</dbReference>
<dbReference type="PANTHER" id="PTHR38122:SF1">
    <property type="entry name" value="GLYCOPROTEIN X"/>
    <property type="match status" value="1"/>
</dbReference>
<feature type="compositionally biased region" description="Low complexity" evidence="1">
    <location>
        <begin position="131"/>
        <end position="165"/>
    </location>
</feature>
<evidence type="ECO:0000313" key="3">
    <source>
        <dbReference type="EMBL" id="KAK3396972.1"/>
    </source>
</evidence>
<comment type="caution">
    <text evidence="3">The sequence shown here is derived from an EMBL/GenBank/DDBJ whole genome shotgun (WGS) entry which is preliminary data.</text>
</comment>
<feature type="compositionally biased region" description="Basic and acidic residues" evidence="1">
    <location>
        <begin position="238"/>
        <end position="248"/>
    </location>
</feature>
<dbReference type="AlphaFoldDB" id="A0AAE0PBM5"/>
<keyword evidence="4" id="KW-1185">Reference proteome</keyword>
<feature type="compositionally biased region" description="Basic and acidic residues" evidence="1">
    <location>
        <begin position="258"/>
        <end position="270"/>
    </location>
</feature>
<keyword evidence="2" id="KW-1133">Transmembrane helix</keyword>
<dbReference type="PANTHER" id="PTHR38122">
    <property type="entry name" value="GLYCOPROTEIN X"/>
    <property type="match status" value="1"/>
</dbReference>
<protein>
    <submittedName>
        <fullName evidence="3">Uncharacterized protein</fullName>
    </submittedName>
</protein>
<reference evidence="3" key="1">
    <citation type="journal article" date="2023" name="Mol. Phylogenet. Evol.">
        <title>Genome-scale phylogeny and comparative genomics of the fungal order Sordariales.</title>
        <authorList>
            <person name="Hensen N."/>
            <person name="Bonometti L."/>
            <person name="Westerberg I."/>
            <person name="Brannstrom I.O."/>
            <person name="Guillou S."/>
            <person name="Cros-Aarteil S."/>
            <person name="Calhoun S."/>
            <person name="Haridas S."/>
            <person name="Kuo A."/>
            <person name="Mondo S."/>
            <person name="Pangilinan J."/>
            <person name="Riley R."/>
            <person name="LaButti K."/>
            <person name="Andreopoulos B."/>
            <person name="Lipzen A."/>
            <person name="Chen C."/>
            <person name="Yan M."/>
            <person name="Daum C."/>
            <person name="Ng V."/>
            <person name="Clum A."/>
            <person name="Steindorff A."/>
            <person name="Ohm R.A."/>
            <person name="Martin F."/>
            <person name="Silar P."/>
            <person name="Natvig D.O."/>
            <person name="Lalanne C."/>
            <person name="Gautier V."/>
            <person name="Ament-Velasquez S.L."/>
            <person name="Kruys A."/>
            <person name="Hutchinson M.I."/>
            <person name="Powell A.J."/>
            <person name="Barry K."/>
            <person name="Miller A.N."/>
            <person name="Grigoriev I.V."/>
            <person name="Debuchy R."/>
            <person name="Gladieux P."/>
            <person name="Hiltunen Thoren M."/>
            <person name="Johannesson H."/>
        </authorList>
    </citation>
    <scope>NUCLEOTIDE SEQUENCE</scope>
    <source>
        <strain evidence="3">FGSC 1904</strain>
    </source>
</reference>
<organism evidence="3 4">
    <name type="scientific">Sordaria brevicollis</name>
    <dbReference type="NCBI Taxonomy" id="83679"/>
    <lineage>
        <taxon>Eukaryota</taxon>
        <taxon>Fungi</taxon>
        <taxon>Dikarya</taxon>
        <taxon>Ascomycota</taxon>
        <taxon>Pezizomycotina</taxon>
        <taxon>Sordariomycetes</taxon>
        <taxon>Sordariomycetidae</taxon>
        <taxon>Sordariales</taxon>
        <taxon>Sordariaceae</taxon>
        <taxon>Sordaria</taxon>
    </lineage>
</organism>
<feature type="region of interest" description="Disordered" evidence="1">
    <location>
        <begin position="225"/>
        <end position="271"/>
    </location>
</feature>
<proteinExistence type="predicted"/>
<name>A0AAE0PBM5_SORBR</name>
<keyword evidence="2" id="KW-0472">Membrane</keyword>
<sequence>MEPPAACYQDCNNAFLEAQVVGKTAKLCSESSDFSLYYSRCHSCILAMNSDSGDTISAYLDPTFAEYTAYCQELEASVDPSWYTPMITWTMATYTVQNGPTTTVRVLVDTIVLRSDWTGFQTTTSAPVIPTSTPVLPTSTTSQPGIITSSRSLTSTATTPAASSIPGSEKSDTGASTHGPSPWVWAIVGAVVALTLIGAGILLFLYRRGKLRSLKHKWKLGRTTAHPHELDGDSAWRTGDKPELHGESRLVAGGSSTEDTKSMEPPKELDSSVVPVELAVNEDTEVAETRGRAAELTAVELPAEVHVASSDDVEGVRGDLQADNRGGAEEKDR</sequence>
<feature type="transmembrane region" description="Helical" evidence="2">
    <location>
        <begin position="183"/>
        <end position="206"/>
    </location>
</feature>